<proteinExistence type="predicted"/>
<dbReference type="Gene3D" id="1.10.357.10">
    <property type="entry name" value="Tetracycline Repressor, domain 2"/>
    <property type="match status" value="1"/>
</dbReference>
<reference evidence="6 7" key="1">
    <citation type="journal article" date="2011" name="J. Bacteriol.">
        <title>Genome sequence of the ethanol-producing Zymomonas mobilis subsp. mobilis lectotype strain ATCC 10988.</title>
        <authorList>
            <person name="Pappas K.M."/>
            <person name="Kouvelis V.N."/>
            <person name="Saunders E."/>
            <person name="Brettin T.S."/>
            <person name="Bruce D."/>
            <person name="Detter C."/>
            <person name="Balakireva M."/>
            <person name="Han C.S."/>
            <person name="Savvakis G."/>
            <person name="Kyrpides N.C."/>
            <person name="Typas M.A."/>
        </authorList>
    </citation>
    <scope>NUCLEOTIDE SEQUENCE [LARGE SCALE GENOMIC DNA]</scope>
    <source>
        <strain evidence="7">ATCC 10988 / DSM 424 / CCUG 17860 / LMG 404 / NCIMB 8938 / NRRL B-806 / ZM1</strain>
    </source>
</reference>
<dbReference type="InterPro" id="IPR001647">
    <property type="entry name" value="HTH_TetR"/>
</dbReference>
<dbReference type="SMR" id="A0A0H3G0C4"/>
<dbReference type="Proteomes" id="UP000001494">
    <property type="component" value="Chromosome"/>
</dbReference>
<name>A0A0H3G0C4_ZYMMA</name>
<dbReference type="PANTHER" id="PTHR47506">
    <property type="entry name" value="TRANSCRIPTIONAL REGULATORY PROTEIN"/>
    <property type="match status" value="1"/>
</dbReference>
<dbReference type="RefSeq" id="WP_011241312.1">
    <property type="nucleotide sequence ID" value="NC_017262.1"/>
</dbReference>
<dbReference type="KEGG" id="zmm:Zmob_1583"/>
<keyword evidence="3" id="KW-0804">Transcription</keyword>
<evidence type="ECO:0000256" key="4">
    <source>
        <dbReference type="PROSITE-ProRule" id="PRU00335"/>
    </source>
</evidence>
<feature type="DNA-binding region" description="H-T-H motif" evidence="4">
    <location>
        <begin position="29"/>
        <end position="48"/>
    </location>
</feature>
<dbReference type="Pfam" id="PF00440">
    <property type="entry name" value="TetR_N"/>
    <property type="match status" value="1"/>
</dbReference>
<organism evidence="6 7">
    <name type="scientific">Zymomonas mobilis subsp. mobilis (strain ATCC 10988 / DSM 424 / LMG 404 / NCIMB 8938 / NRRL B-806 / ZM1)</name>
    <dbReference type="NCBI Taxonomy" id="555217"/>
    <lineage>
        <taxon>Bacteria</taxon>
        <taxon>Pseudomonadati</taxon>
        <taxon>Pseudomonadota</taxon>
        <taxon>Alphaproteobacteria</taxon>
        <taxon>Sphingomonadales</taxon>
        <taxon>Zymomonadaceae</taxon>
        <taxon>Zymomonas</taxon>
    </lineage>
</organism>
<dbReference type="Pfam" id="PF17937">
    <property type="entry name" value="TetR_C_28"/>
    <property type="match status" value="1"/>
</dbReference>
<evidence type="ECO:0000256" key="1">
    <source>
        <dbReference type="ARBA" id="ARBA00023015"/>
    </source>
</evidence>
<dbReference type="eggNOG" id="COG1309">
    <property type="taxonomic scope" value="Bacteria"/>
</dbReference>
<dbReference type="PRINTS" id="PR00455">
    <property type="entry name" value="HTHTETR"/>
</dbReference>
<dbReference type="SUPFAM" id="SSF46689">
    <property type="entry name" value="Homeodomain-like"/>
    <property type="match status" value="1"/>
</dbReference>
<dbReference type="EMBL" id="CP002850">
    <property type="protein sequence ID" value="AEH63398.1"/>
    <property type="molecule type" value="Genomic_DNA"/>
</dbReference>
<dbReference type="PANTHER" id="PTHR47506:SF6">
    <property type="entry name" value="HTH-TYPE TRANSCRIPTIONAL REPRESSOR NEMR"/>
    <property type="match status" value="1"/>
</dbReference>
<accession>A0A0H3G0C4</accession>
<keyword evidence="2 4" id="KW-0238">DNA-binding</keyword>
<evidence type="ECO:0000256" key="3">
    <source>
        <dbReference type="ARBA" id="ARBA00023163"/>
    </source>
</evidence>
<dbReference type="PROSITE" id="PS50977">
    <property type="entry name" value="HTH_TETR_2"/>
    <property type="match status" value="1"/>
</dbReference>
<feature type="domain" description="HTH tetR-type" evidence="5">
    <location>
        <begin position="6"/>
        <end position="66"/>
    </location>
</feature>
<dbReference type="HOGENOM" id="CLU_091687_4_1_5"/>
<gene>
    <name evidence="6" type="ordered locus">Zmob_1583</name>
</gene>
<protein>
    <submittedName>
        <fullName evidence="6">Transcriptional regulator, TetR family</fullName>
    </submittedName>
</protein>
<sequence length="188" mass="20921">MARPRTIDRERVLKSAEQLVQRAGATAMTLEAVAKEAGITKGGLQYCFGSKDDLITALIDRWFAAFDCEVKEYSQSDDSPAGEARAYVQASSQIDDATSARMVGMLVTLLQSPNHLKKIQAWYARWMEKNLGQSEEARHIRTMLFAAEGAFFLRSLGFIKMSESEWATVFDDIKKLVPSAQAGRASFK</sequence>
<evidence type="ECO:0000256" key="2">
    <source>
        <dbReference type="ARBA" id="ARBA00023125"/>
    </source>
</evidence>
<dbReference type="InterPro" id="IPR041479">
    <property type="entry name" value="TetR_CgmR_C"/>
</dbReference>
<dbReference type="InterPro" id="IPR009057">
    <property type="entry name" value="Homeodomain-like_sf"/>
</dbReference>
<evidence type="ECO:0000313" key="7">
    <source>
        <dbReference type="Proteomes" id="UP000001494"/>
    </source>
</evidence>
<evidence type="ECO:0000313" key="6">
    <source>
        <dbReference type="EMBL" id="AEH63398.1"/>
    </source>
</evidence>
<keyword evidence="1" id="KW-0805">Transcription regulation</keyword>
<dbReference type="OrthoDB" id="9809772at2"/>
<dbReference type="AlphaFoldDB" id="A0A0H3G0C4"/>
<evidence type="ECO:0000259" key="5">
    <source>
        <dbReference type="PROSITE" id="PS50977"/>
    </source>
</evidence>
<dbReference type="GO" id="GO:0003677">
    <property type="term" value="F:DNA binding"/>
    <property type="evidence" value="ECO:0007669"/>
    <property type="project" value="UniProtKB-UniRule"/>
</dbReference>